<dbReference type="NCBIfam" id="TIGR01550">
    <property type="entry name" value="DOC_P1"/>
    <property type="match status" value="1"/>
</dbReference>
<accession>A0AAE2EJC3</accession>
<dbReference type="GO" id="GO:0016301">
    <property type="term" value="F:kinase activity"/>
    <property type="evidence" value="ECO:0007669"/>
    <property type="project" value="InterPro"/>
</dbReference>
<dbReference type="InterPro" id="IPR003812">
    <property type="entry name" value="Fido"/>
</dbReference>
<dbReference type="InterPro" id="IPR006440">
    <property type="entry name" value="Doc"/>
</dbReference>
<dbReference type="PROSITE" id="PS51459">
    <property type="entry name" value="FIDO"/>
    <property type="match status" value="1"/>
</dbReference>
<evidence type="ECO:0000259" key="1">
    <source>
        <dbReference type="PROSITE" id="PS51459"/>
    </source>
</evidence>
<dbReference type="OMA" id="DDICFKE"/>
<dbReference type="KEGG" id="mmyi:mycmycITA_00699"/>
<organism evidence="2 3">
    <name type="scientific">Mycoplasma mycoides subsp. mycoides</name>
    <dbReference type="NCBI Taxonomy" id="2103"/>
    <lineage>
        <taxon>Bacteria</taxon>
        <taxon>Bacillati</taxon>
        <taxon>Mycoplasmatota</taxon>
        <taxon>Mollicutes</taxon>
        <taxon>Mycoplasmataceae</taxon>
        <taxon>Mycoplasma</taxon>
    </lineage>
</organism>
<dbReference type="SUPFAM" id="SSF140931">
    <property type="entry name" value="Fic-like"/>
    <property type="match status" value="1"/>
</dbReference>
<dbReference type="InterPro" id="IPR036597">
    <property type="entry name" value="Fido-like_dom_sf"/>
</dbReference>
<feature type="domain" description="Fido" evidence="1">
    <location>
        <begin position="78"/>
        <end position="218"/>
    </location>
</feature>
<dbReference type="AlphaFoldDB" id="A0AAE2EJC3"/>
<comment type="caution">
    <text evidence="2">The sequence shown here is derived from an EMBL/GenBank/DDBJ whole genome shotgun (WGS) entry which is preliminary data.</text>
</comment>
<evidence type="ECO:0000313" key="2">
    <source>
        <dbReference type="EMBL" id="KJQ46274.1"/>
    </source>
</evidence>
<dbReference type="Proteomes" id="UP000033624">
    <property type="component" value="Unassembled WGS sequence"/>
</dbReference>
<protein>
    <submittedName>
        <fullName evidence="2">Death-on-curing family protein</fullName>
    </submittedName>
</protein>
<sequence>MVVIPIRIFITDKTYFQLKHYNFNFDLITKKNIDYFVISNGKNIFYDTDNNKFYMRTKKNTKVWFDFNFSVIDFNEKFSNLINNVYHYSMNKLNKIFFSKDGNLYFQEKEKGSLLSGINSTIFKYSYKSENYDIFDFVTEIFIKVLTGHYFIDGNKRTALMLLIQLLRIFGYYFYFSDDINLFKHYYYEKIEKELANFVQMLQKKKITYKEIKRWIYSRTIVDFKF</sequence>
<name>A0AAE2EJC3_MYCMY</name>
<evidence type="ECO:0000313" key="3">
    <source>
        <dbReference type="Proteomes" id="UP000033624"/>
    </source>
</evidence>
<dbReference type="Pfam" id="PF02661">
    <property type="entry name" value="Fic"/>
    <property type="match status" value="1"/>
</dbReference>
<reference evidence="2 3" key="1">
    <citation type="submission" date="2015-02" db="EMBL/GenBank/DDBJ databases">
        <title>Mycoplasma mycoides subsp. mycoides strain:B237 Genome sequencing.</title>
        <authorList>
            <person name="Fischer A."/>
            <person name="Santana-Cruz I."/>
            <person name="Schieck E."/>
            <person name="Gourle H."/>
            <person name="Lambert M."/>
            <person name="Nadendla S."/>
            <person name="Miller R.A."/>
            <person name="Weber J."/>
            <person name="Bongcam-Rudloff E."/>
            <person name="Vashee S."/>
            <person name="Frey J."/>
            <person name="Jores J."/>
        </authorList>
    </citation>
    <scope>NUCLEOTIDE SEQUENCE [LARGE SCALE GENOMIC DNA]</scope>
    <source>
        <strain evidence="2 3">B237</strain>
    </source>
</reference>
<proteinExistence type="predicted"/>
<dbReference type="Gene3D" id="1.10.1790.50">
    <property type="match status" value="1"/>
</dbReference>
<gene>
    <name evidence="2" type="ORF">TS59_0726</name>
</gene>
<dbReference type="EMBL" id="LAEW01000001">
    <property type="protein sequence ID" value="KJQ46274.1"/>
    <property type="molecule type" value="Genomic_DNA"/>
</dbReference>